<reference evidence="2 3" key="1">
    <citation type="submission" date="2024-09" db="EMBL/GenBank/DDBJ databases">
        <authorList>
            <person name="Sun Q."/>
            <person name="Mori K."/>
        </authorList>
    </citation>
    <scope>NUCLEOTIDE SEQUENCE [LARGE SCALE GENOMIC DNA]</scope>
    <source>
        <strain evidence="2 3">CCM 8545</strain>
    </source>
</reference>
<comment type="caution">
    <text evidence="2">The sequence shown here is derived from an EMBL/GenBank/DDBJ whole genome shotgun (WGS) entry which is preliminary data.</text>
</comment>
<sequence length="740" mass="83695">MTENVQANTQTQAIPSGKEVYLPPEPALYFHPETGELFYLDVDENAEIEEEDAFLSALIKERIAKGIEYLKVSSSLKNEAISEPLNHIEIRIQQAKDELNKAVEALEKELESLTKIHPDEEVKLYDDSEKDRAIRMVELIKVKKHWGKKYTYVRSDKIKNHWRKYKLNKKDYLVFKGMTPQDSSSTDKRKKPTRIDEDKFKSAMKEAINQIKESGVNLKLWEKQWPGDSGVLGDWAKDINEKLKFKKNKNPDEPSQIDFSAEAQLMRYSYGAGTVGEYNPFVLNDLSEAKGEISAGFNFYANFDVCAAQAKGSVYIPDEKGLEITYPNKNGETSSLGHFRFQIEAKLYGSVGASGAIHLNVKIGTDGIMGTKGDPQTERLGFPGNKKVDLKKVRDQSGLDAELGVFVGVEAGGNIAGTFGWKNPELQEDFTDLAKIVVGKSVMAGVGAKGALRFTLIDNKLRILVKAALCWGVGAKGEFACEMDLNTIMTQFLPCFTYMLRNVDYIEVAEIMDAEDFAALCALVILLPNPALLGTAVLSFNFGEDIINKLTRLYDQAEFRLQLMDQINQSPDFLKYSPPESKGSLIAMLLEKSFWDIFWLRGKTHEQQECENKMEDSYSGRKMAILKCFRWVQSKRDYENVLQHISLIPGETKTSDWRQNETKIIEFLKKGEFSYRNNNPRSRDYLTDVYNSTYHVSFKKIYASLPDSIDDPLAVLKPISDEIFSGCAQTINPFSGIKWI</sequence>
<proteinExistence type="predicted"/>
<organism evidence="2 3">
    <name type="scientific">Thorsellia kenyensis</name>
    <dbReference type="NCBI Taxonomy" id="1549888"/>
    <lineage>
        <taxon>Bacteria</taxon>
        <taxon>Pseudomonadati</taxon>
        <taxon>Pseudomonadota</taxon>
        <taxon>Gammaproteobacteria</taxon>
        <taxon>Enterobacterales</taxon>
        <taxon>Thorselliaceae</taxon>
        <taxon>Thorsellia</taxon>
    </lineage>
</organism>
<dbReference type="RefSeq" id="WP_385876681.1">
    <property type="nucleotide sequence ID" value="NZ_JBHLXE010000063.1"/>
</dbReference>
<keyword evidence="3" id="KW-1185">Reference proteome</keyword>
<name>A0ABV6CAD7_9GAMM</name>
<keyword evidence="1" id="KW-0175">Coiled coil</keyword>
<dbReference type="Proteomes" id="UP001589758">
    <property type="component" value="Unassembled WGS sequence"/>
</dbReference>
<dbReference type="EMBL" id="JBHLXE010000063">
    <property type="protein sequence ID" value="MFC0179577.1"/>
    <property type="molecule type" value="Genomic_DNA"/>
</dbReference>
<protein>
    <submittedName>
        <fullName evidence="2">Uncharacterized protein</fullName>
    </submittedName>
</protein>
<evidence type="ECO:0000313" key="2">
    <source>
        <dbReference type="EMBL" id="MFC0179577.1"/>
    </source>
</evidence>
<feature type="coiled-coil region" evidence="1">
    <location>
        <begin position="85"/>
        <end position="123"/>
    </location>
</feature>
<gene>
    <name evidence="2" type="ORF">ACFFIT_05655</name>
</gene>
<accession>A0ABV6CAD7</accession>
<evidence type="ECO:0000313" key="3">
    <source>
        <dbReference type="Proteomes" id="UP001589758"/>
    </source>
</evidence>
<evidence type="ECO:0000256" key="1">
    <source>
        <dbReference type="SAM" id="Coils"/>
    </source>
</evidence>